<evidence type="ECO:0000256" key="1">
    <source>
        <dbReference type="SAM" id="MobiDB-lite"/>
    </source>
</evidence>
<dbReference type="AlphaFoldDB" id="A0A810N544"/>
<name>A0A810N544_9ACTN</name>
<evidence type="ECO:0000313" key="3">
    <source>
        <dbReference type="Proteomes" id="UP000680866"/>
    </source>
</evidence>
<dbReference type="EMBL" id="AP023359">
    <property type="protein sequence ID" value="BCJ68516.1"/>
    <property type="molecule type" value="Genomic_DNA"/>
</dbReference>
<organism evidence="2 3">
    <name type="scientific">Polymorphospora rubra</name>
    <dbReference type="NCBI Taxonomy" id="338584"/>
    <lineage>
        <taxon>Bacteria</taxon>
        <taxon>Bacillati</taxon>
        <taxon>Actinomycetota</taxon>
        <taxon>Actinomycetes</taxon>
        <taxon>Micromonosporales</taxon>
        <taxon>Micromonosporaceae</taxon>
        <taxon>Polymorphospora</taxon>
    </lineage>
</organism>
<protein>
    <submittedName>
        <fullName evidence="2">Uncharacterized protein</fullName>
    </submittedName>
</protein>
<dbReference type="KEGG" id="pry:Prubr_55370"/>
<keyword evidence="3" id="KW-1185">Reference proteome</keyword>
<feature type="compositionally biased region" description="Polar residues" evidence="1">
    <location>
        <begin position="1"/>
        <end position="12"/>
    </location>
</feature>
<dbReference type="RefSeq" id="WP_212817741.1">
    <property type="nucleotide sequence ID" value="NZ_AP023359.1"/>
</dbReference>
<proteinExistence type="predicted"/>
<reference evidence="2" key="1">
    <citation type="submission" date="2020-08" db="EMBL/GenBank/DDBJ databases">
        <title>Whole genome shotgun sequence of Polymorphospora rubra NBRC 101157.</title>
        <authorList>
            <person name="Komaki H."/>
            <person name="Tamura T."/>
        </authorList>
    </citation>
    <scope>NUCLEOTIDE SEQUENCE</scope>
    <source>
        <strain evidence="2">NBRC 101157</strain>
    </source>
</reference>
<sequence length="72" mass="7621">MSSHTGRNATRTESARARRHPGSGARGRQGATVEQSEKGRHQRTATGTASTERDHGRSTLGRDGRVHGQGSG</sequence>
<gene>
    <name evidence="2" type="ORF">Prubr_55370</name>
</gene>
<accession>A0A810N544</accession>
<dbReference type="Proteomes" id="UP000680866">
    <property type="component" value="Chromosome"/>
</dbReference>
<feature type="compositionally biased region" description="Basic and acidic residues" evidence="1">
    <location>
        <begin position="51"/>
        <end position="66"/>
    </location>
</feature>
<evidence type="ECO:0000313" key="2">
    <source>
        <dbReference type="EMBL" id="BCJ68516.1"/>
    </source>
</evidence>
<feature type="region of interest" description="Disordered" evidence="1">
    <location>
        <begin position="1"/>
        <end position="72"/>
    </location>
</feature>